<feature type="region of interest" description="Disordered" evidence="1">
    <location>
        <begin position="1003"/>
        <end position="1069"/>
    </location>
</feature>
<dbReference type="VEuPathDB" id="TriTrypDB:TcCL_NonESM02402"/>
<dbReference type="VEuPathDB" id="TriTrypDB:TcCL_NonESM02403"/>
<feature type="compositionally biased region" description="Pro residues" evidence="1">
    <location>
        <begin position="535"/>
        <end position="594"/>
    </location>
</feature>
<dbReference type="SUPFAM" id="SSF101447">
    <property type="entry name" value="Formin homology 2 domain (FH2 domain)"/>
    <property type="match status" value="1"/>
</dbReference>
<evidence type="ECO:0000259" key="2">
    <source>
        <dbReference type="PROSITE" id="PS51444"/>
    </source>
</evidence>
<evidence type="ECO:0000313" key="4">
    <source>
        <dbReference type="Proteomes" id="UP000246121"/>
    </source>
</evidence>
<dbReference type="VEuPathDB" id="TriTrypDB:BCY84_16838"/>
<evidence type="ECO:0000256" key="1">
    <source>
        <dbReference type="SAM" id="MobiDB-lite"/>
    </source>
</evidence>
<organism evidence="3 4">
    <name type="scientific">Trypanosoma cruzi</name>
    <dbReference type="NCBI Taxonomy" id="5693"/>
    <lineage>
        <taxon>Eukaryota</taxon>
        <taxon>Discoba</taxon>
        <taxon>Euglenozoa</taxon>
        <taxon>Kinetoplastea</taxon>
        <taxon>Metakinetoplastina</taxon>
        <taxon>Trypanosomatida</taxon>
        <taxon>Trypanosomatidae</taxon>
        <taxon>Trypanosoma</taxon>
        <taxon>Schizotrypanum</taxon>
    </lineage>
</organism>
<feature type="region of interest" description="Disordered" evidence="1">
    <location>
        <begin position="468"/>
        <end position="608"/>
    </location>
</feature>
<dbReference type="AlphaFoldDB" id="A0A2V2VE98"/>
<dbReference type="VEuPathDB" id="TriTrypDB:C3747_23g262"/>
<name>A0A2V2VE98_TRYCR</name>
<reference evidence="3 4" key="1">
    <citation type="journal article" date="2018" name="Microb. Genom.">
        <title>Expanding an expanded genome: long-read sequencing of Trypanosoma cruzi.</title>
        <authorList>
            <person name="Berna L."/>
            <person name="Rodriguez M."/>
            <person name="Chiribao M.L."/>
            <person name="Parodi-Talice A."/>
            <person name="Pita S."/>
            <person name="Rijo G."/>
            <person name="Alvarez-Valin F."/>
            <person name="Robello C."/>
        </authorList>
    </citation>
    <scope>NUCLEOTIDE SEQUENCE [LARGE SCALE GENOMIC DNA]</scope>
    <source>
        <strain evidence="3 4">Dm28c</strain>
    </source>
</reference>
<dbReference type="Gene3D" id="1.20.58.2220">
    <property type="entry name" value="Formin, FH2 domain"/>
    <property type="match status" value="1"/>
</dbReference>
<dbReference type="VEuPathDB" id="TriTrypDB:TcCLB.511755.80"/>
<dbReference type="PROSITE" id="PS51444">
    <property type="entry name" value="FH2"/>
    <property type="match status" value="1"/>
</dbReference>
<evidence type="ECO:0000313" key="3">
    <source>
        <dbReference type="EMBL" id="PWU94709.1"/>
    </source>
</evidence>
<protein>
    <submittedName>
        <fullName evidence="3">Putative formin</fullName>
    </submittedName>
</protein>
<dbReference type="VEuPathDB" id="TriTrypDB:Tc_MARK_7659"/>
<dbReference type="VEuPathDB" id="TriTrypDB:TcYC6_0048650"/>
<feature type="domain" description="FH2" evidence="2">
    <location>
        <begin position="585"/>
        <end position="986"/>
    </location>
</feature>
<comment type="caution">
    <text evidence="3">The sequence shown here is derived from an EMBL/GenBank/DDBJ whole genome shotgun (WGS) entry which is preliminary data.</text>
</comment>
<proteinExistence type="predicted"/>
<feature type="compositionally biased region" description="Low complexity" evidence="1">
    <location>
        <begin position="1052"/>
        <end position="1063"/>
    </location>
</feature>
<dbReference type="VEuPathDB" id="TriTrypDB:TCDM_09235"/>
<dbReference type="InterPro" id="IPR042201">
    <property type="entry name" value="FH2_Formin_sf"/>
</dbReference>
<feature type="compositionally biased region" description="Basic and acidic residues" evidence="1">
    <location>
        <begin position="1009"/>
        <end position="1020"/>
    </location>
</feature>
<dbReference type="PANTHER" id="PTHR45725">
    <property type="entry name" value="FORMIN HOMOLOGY 2 FAMILY MEMBER"/>
    <property type="match status" value="1"/>
</dbReference>
<gene>
    <name evidence="3" type="ORF">C4B63_25g186</name>
</gene>
<dbReference type="VEuPathDB" id="TriTrypDB:TcCLB.511313.30"/>
<feature type="region of interest" description="Disordered" evidence="1">
    <location>
        <begin position="157"/>
        <end position="181"/>
    </location>
</feature>
<dbReference type="VEuPathDB" id="TriTrypDB:C4B63_25g186"/>
<dbReference type="VEuPathDB" id="TriTrypDB:TcBrA4_0134890"/>
<dbReference type="EMBL" id="PRFA01000025">
    <property type="protein sequence ID" value="PWU94709.1"/>
    <property type="molecule type" value="Genomic_DNA"/>
</dbReference>
<feature type="compositionally biased region" description="Polar residues" evidence="1">
    <location>
        <begin position="471"/>
        <end position="488"/>
    </location>
</feature>
<feature type="compositionally biased region" description="Low complexity" evidence="1">
    <location>
        <begin position="595"/>
        <end position="604"/>
    </location>
</feature>
<dbReference type="VEuPathDB" id="TriTrypDB:TCSYLVIO_008994"/>
<dbReference type="InterPro" id="IPR015425">
    <property type="entry name" value="FH2_Formin"/>
</dbReference>
<dbReference type="PANTHER" id="PTHR45725:SF1">
    <property type="entry name" value="DISHEVELLED ASSOCIATED ACTIVATOR OF MORPHOGENESIS, ISOFORM D"/>
    <property type="match status" value="1"/>
</dbReference>
<dbReference type="Pfam" id="PF02181">
    <property type="entry name" value="FH2"/>
    <property type="match status" value="1"/>
</dbReference>
<dbReference type="Proteomes" id="UP000246121">
    <property type="component" value="Unassembled WGS sequence"/>
</dbReference>
<dbReference type="VEuPathDB" id="TriTrypDB:TcG_06943"/>
<dbReference type="InterPro" id="IPR051425">
    <property type="entry name" value="Formin_Homology"/>
</dbReference>
<accession>A0A2V2VE98</accession>
<dbReference type="SMART" id="SM00498">
    <property type="entry name" value="FH2"/>
    <property type="match status" value="1"/>
</dbReference>
<sequence>MPNPLEEDSAGALVAANNGAQEKQQNGLTTLGDKGIEREKLPRIPSTMQKQRHCSLNFSQMGSSQYLQGKLSQLFLTNGGTHGGLSSTLSRTQSSSDEAAAVVSDQKEVTVISSKEVLCLSEVFGVPSARVREVAVASEGDRELMLAILQSEWEDREQRGEPLLPSAERSRSGSITDVGDRPKLQYGSKHAVRRIMKLLDLSPLWEGEIIHALNATKGDAQGALSVLTMKMEMANGAPAQRLMGWGESMSEQDMIKVQDYISLLDKSLETTKAQALQTEFEGRTIKDIEDALRLTDGDLNQARLYLQQVPAQKETRRNLEALIASPKKSFFRKRERRQLKRYPSVVSIACPDNAVSLFPHTARSRSPDEGDREATSPFSKTTYVFRPTDLALSHVELPSHLKQQNAHEKGETTMELQPKKTELPEIMREPADLWMGKMPRGGSVYALNNLDDETDDEPLSPQSVAAIKSAFSPNKQGRSSENRSSTSRGLKMPPSLPTTGIDGIYPAAPSLRGTAASSGLPPPPPPPGAGAKTGLPPPPPPPPGAGAKSGPPPPPPPPPPGAGAKSGPPPPPPPPGAGAKPGLPPPPPPPPPPKAKSGAAQPGPTRSIPIDVVKNISKVSVFKAKESIVLPELYRKELANEFRRVEKKPMERETLVMKEVIIDPNRERNVGIVLQFLRLPIQTIEASVRTFDELTLGEEHISGLVKIIPHAEDLRPIEAWMRRNPKASVARLHQLSIPVRFFMMTMKIGHYAERLQCWNLKNEFKGRIDDLEVKICRTLEGVSAVMESTQLPRLLQVVLAVSNFLNTGSRFQEAKGFRVTQLPQIIEFPTTNNNRVLLDYLVEIIDQQDPALHNWTEELLSAAENASNFDVPGVAGELKSVRARLQKCASLVRAIPDDKPWTTKLGKFIYTAFPALDHVEQLMSELNAKIELMPAYFCENSSSFSMNDTMRCLANFAKKYNRKRDQLAAKQMRLSRLAAKDAENSENFTEDPNSRVNVNVSHKAQHSLQEPKIKVEKERSNPSSPAPYALMAKGDRKGTVGNGRGVGRRTESLNNVSCSNSSNGETFSEPRLLLFQ</sequence>